<proteinExistence type="predicted"/>
<organism evidence="1 2">
    <name type="scientific">Puccinia sorghi</name>
    <dbReference type="NCBI Taxonomy" id="27349"/>
    <lineage>
        <taxon>Eukaryota</taxon>
        <taxon>Fungi</taxon>
        <taxon>Dikarya</taxon>
        <taxon>Basidiomycota</taxon>
        <taxon>Pucciniomycotina</taxon>
        <taxon>Pucciniomycetes</taxon>
        <taxon>Pucciniales</taxon>
        <taxon>Pucciniaceae</taxon>
        <taxon>Puccinia</taxon>
    </lineage>
</organism>
<keyword evidence="2" id="KW-1185">Reference proteome</keyword>
<reference evidence="1 2" key="1">
    <citation type="submission" date="2015-08" db="EMBL/GenBank/DDBJ databases">
        <title>Next Generation Sequencing and Analysis of the Genome of Puccinia sorghi L Schw, the Causal Agent of Maize Common Rust.</title>
        <authorList>
            <person name="Rochi L."/>
            <person name="Burguener G."/>
            <person name="Darino M."/>
            <person name="Turjanski A."/>
            <person name="Kreff E."/>
            <person name="Dieguez M.J."/>
            <person name="Sacco F."/>
        </authorList>
    </citation>
    <scope>NUCLEOTIDE SEQUENCE [LARGE SCALE GENOMIC DNA]</scope>
    <source>
        <strain evidence="1 2">RO10H11247</strain>
    </source>
</reference>
<gene>
    <name evidence="1" type="ORF">VP01_2140g7</name>
</gene>
<protein>
    <submittedName>
        <fullName evidence="1">Uncharacterized protein</fullName>
    </submittedName>
</protein>
<name>A0A0L6V9N7_9BASI</name>
<dbReference type="AlphaFoldDB" id="A0A0L6V9N7"/>
<comment type="caution">
    <text evidence="1">The sequence shown here is derived from an EMBL/GenBank/DDBJ whole genome shotgun (WGS) entry which is preliminary data.</text>
</comment>
<dbReference type="Proteomes" id="UP000037035">
    <property type="component" value="Unassembled WGS sequence"/>
</dbReference>
<dbReference type="VEuPathDB" id="FungiDB:VP01_2140g7"/>
<evidence type="ECO:0000313" key="2">
    <source>
        <dbReference type="Proteomes" id="UP000037035"/>
    </source>
</evidence>
<accession>A0A0L6V9N7</accession>
<dbReference type="EMBL" id="LAVV01006993">
    <property type="protein sequence ID" value="KNZ57506.1"/>
    <property type="molecule type" value="Genomic_DNA"/>
</dbReference>
<evidence type="ECO:0000313" key="1">
    <source>
        <dbReference type="EMBL" id="KNZ57506.1"/>
    </source>
</evidence>
<sequence length="129" mass="14054">MPADAPQVLADPADSLAVQLAIARANGVPRKRQHTAEQIQVSVALAATKRMNTCAEKAETLRIKAAAKAGKDMLKHAKLAAAASRFMWTETASLEILAFVKMIKDEHNELSLRQPGFTTLPKYFLQNNA</sequence>